<dbReference type="Proteomes" id="UP000259421">
    <property type="component" value="Segment"/>
</dbReference>
<name>A0A385EBX9_9CAUD</name>
<reference evidence="2" key="1">
    <citation type="submission" date="2018-07" db="EMBL/GenBank/DDBJ databases">
        <title>Giant CbK-like Caulobacter bacteriophages have genetically divergent genomes.</title>
        <authorList>
            <person name="Wilson K.M."/>
            <person name="Ely B."/>
        </authorList>
    </citation>
    <scope>NUCLEOTIDE SEQUENCE [LARGE SCALE GENOMIC DNA]</scope>
</reference>
<organism evidence="1 2">
    <name type="scientific">Caulobacter phage CcrBL9</name>
    <dbReference type="NCBI Taxonomy" id="2283270"/>
    <lineage>
        <taxon>Viruses</taxon>
        <taxon>Duplodnaviria</taxon>
        <taxon>Heunggongvirae</taxon>
        <taxon>Uroviricota</taxon>
        <taxon>Caudoviricetes</taxon>
        <taxon>Jeanschmidtviridae</taxon>
        <taxon>Bertelyvirus</taxon>
        <taxon>Bertelyvirus BL9</taxon>
    </lineage>
</organism>
<gene>
    <name evidence="1" type="ORF">CcrBL9_gp172</name>
</gene>
<dbReference type="EMBL" id="MH588546">
    <property type="protein sequence ID" value="AXQ69196.1"/>
    <property type="molecule type" value="Genomic_DNA"/>
</dbReference>
<evidence type="ECO:0000313" key="1">
    <source>
        <dbReference type="EMBL" id="AXQ69196.1"/>
    </source>
</evidence>
<evidence type="ECO:0000313" key="2">
    <source>
        <dbReference type="Proteomes" id="UP000259421"/>
    </source>
</evidence>
<reference evidence="1 2" key="2">
    <citation type="submission" date="2018-09" db="EMBL/GenBank/DDBJ databases">
        <title>Giant CbK-like Caulobacter bacteriophages have genetically divergent genomes.</title>
        <authorList>
            <person name="Wilson K."/>
            <person name="Ely B."/>
        </authorList>
    </citation>
    <scope>NUCLEOTIDE SEQUENCE [LARGE SCALE GENOMIC DNA]</scope>
</reference>
<sequence>MANSPILNLPQVAPNQNQKETTINTAQGILEAAMNDGINLAVAANRTLTSDEYTRAFMLTLTGLTSEFTVSTPNTKRFFAVNNAGASNATIKVSGSSGSIVIVEPGKRTLIYSNGVDMVAISSGNSNLAGMGDTAGVGDASDGQALVWDATAGRWTPADIPADHAITSIVKPTNGQTLYKYVFTRSVRFYSNYSGSQGHADTTATASAVFNVYKNATLVGHVTFAAGTATPTFSTDLGSGSVSVTYAPGDRLTVTAPATADATLALLSFTLKGVYL</sequence>
<keyword evidence="2" id="KW-1185">Reference proteome</keyword>
<accession>A0A385EBX9</accession>
<protein>
    <submittedName>
        <fullName evidence="1">Tail fibers protein</fullName>
    </submittedName>
</protein>
<proteinExistence type="predicted"/>